<dbReference type="AlphaFoldDB" id="A0A7W5ADD2"/>
<keyword evidence="2" id="KW-1185">Reference proteome</keyword>
<reference evidence="1 2" key="1">
    <citation type="submission" date="2020-08" db="EMBL/GenBank/DDBJ databases">
        <title>Genomic Encyclopedia of Type Strains, Phase III (KMG-III): the genomes of soil and plant-associated and newly described type strains.</title>
        <authorList>
            <person name="Whitman W."/>
        </authorList>
    </citation>
    <scope>NUCLEOTIDE SEQUENCE [LARGE SCALE GENOMIC DNA]</scope>
    <source>
        <strain evidence="1 2">CECT 3287</strain>
    </source>
</reference>
<proteinExistence type="predicted"/>
<dbReference type="InterPro" id="IPR036410">
    <property type="entry name" value="HSP_DnaJ_Cys-rich_dom_sf"/>
</dbReference>
<dbReference type="SUPFAM" id="SSF57938">
    <property type="entry name" value="DnaJ/Hsp40 cysteine-rich domain"/>
    <property type="match status" value="1"/>
</dbReference>
<comment type="caution">
    <text evidence="1">The sequence shown here is derived from an EMBL/GenBank/DDBJ whole genome shotgun (WGS) entry which is preliminary data.</text>
</comment>
<dbReference type="EMBL" id="JACHXF010000002">
    <property type="protein sequence ID" value="MBB3094098.1"/>
    <property type="molecule type" value="Genomic_DNA"/>
</dbReference>
<dbReference type="Proteomes" id="UP000590749">
    <property type="component" value="Unassembled WGS sequence"/>
</dbReference>
<evidence type="ECO:0000313" key="1">
    <source>
        <dbReference type="EMBL" id="MBB3094098.1"/>
    </source>
</evidence>
<dbReference type="Pfam" id="PF20199">
    <property type="entry name" value="RepSA"/>
    <property type="match status" value="1"/>
</dbReference>
<organism evidence="1 2">
    <name type="scientific">Actinoplanes campanulatus</name>
    <dbReference type="NCBI Taxonomy" id="113559"/>
    <lineage>
        <taxon>Bacteria</taxon>
        <taxon>Bacillati</taxon>
        <taxon>Actinomycetota</taxon>
        <taxon>Actinomycetes</taxon>
        <taxon>Micromonosporales</taxon>
        <taxon>Micromonosporaceae</taxon>
        <taxon>Actinoplanes</taxon>
    </lineage>
</organism>
<evidence type="ECO:0000313" key="2">
    <source>
        <dbReference type="Proteomes" id="UP000590749"/>
    </source>
</evidence>
<protein>
    <submittedName>
        <fullName evidence="1">Putative Zn-finger protein</fullName>
    </submittedName>
</protein>
<gene>
    <name evidence="1" type="ORF">FHR83_001747</name>
</gene>
<accession>A0A7W5ADD2</accession>
<name>A0A7W5ADD2_9ACTN</name>
<dbReference type="InterPro" id="IPR046828">
    <property type="entry name" value="RepSA"/>
</dbReference>
<sequence>MLLTGRRLLVDPDTGRIVDDLDTADGHPVGVRCRNRRRAVCPACSALYRLDAFHVFAAGLRGGKDTPALVADHPRLFVTLTAPSFGPVHCGPARDGKPRRCHPRRGCGRWHPIGDPEIGTALDPGGYDYTGQVLFNAYAGRLWARFTIDVRRHLAATAGLTRTAASGQVRVVFAKVAEFQTRGVVHLHAIVRLDGPTGPGSAPPGWATLRRLTTAIRAAATGVGITVTGSRITSARVLRWGRQLDIRRIGGNGMSDAAVAGYVAKYATKSTEAAGIDIPPLFCRTCTGRGVTVHTGGRLCRSCNGTGRRPGITLDRLTGHVRALVETCWRLGGQSEYAGLRRWAHQLGFHGHFASKSRGYSTTFAALRAERRTWSTLGQVERLGLPAGTPLLVVADWRYTGRPDPGRDRRSA</sequence>